<dbReference type="Proteomes" id="UP000283474">
    <property type="component" value="Chromosome"/>
</dbReference>
<dbReference type="GO" id="GO:0008887">
    <property type="term" value="F:glycerate kinase activity"/>
    <property type="evidence" value="ECO:0007669"/>
    <property type="project" value="UniProtKB-UniRule"/>
</dbReference>
<evidence type="ECO:0000256" key="3">
    <source>
        <dbReference type="ARBA" id="ARBA00022777"/>
    </source>
</evidence>
<dbReference type="PANTHER" id="PTHR21599">
    <property type="entry name" value="GLYCERATE KINASE"/>
    <property type="match status" value="1"/>
</dbReference>
<accession>A0A410GGP8</accession>
<dbReference type="Pfam" id="PF02595">
    <property type="entry name" value="Gly_kinase"/>
    <property type="match status" value="1"/>
</dbReference>
<dbReference type="Gene3D" id="3.40.50.10350">
    <property type="entry name" value="Glycerate kinase, domain 1"/>
    <property type="match status" value="1"/>
</dbReference>
<keyword evidence="2 4" id="KW-0808">Transferase</keyword>
<dbReference type="NCBIfam" id="TIGR00045">
    <property type="entry name" value="glycerate kinase"/>
    <property type="match status" value="1"/>
</dbReference>
<evidence type="ECO:0000256" key="2">
    <source>
        <dbReference type="ARBA" id="ARBA00022679"/>
    </source>
</evidence>
<dbReference type="InterPro" id="IPR004381">
    <property type="entry name" value="Glycerate_kinase"/>
</dbReference>
<name>A0A410GGP8_9BURK</name>
<reference evidence="5 6" key="1">
    <citation type="submission" date="2017-08" db="EMBL/GenBank/DDBJ databases">
        <authorList>
            <person name="Park S.-J."/>
            <person name="Kim H."/>
        </authorList>
    </citation>
    <scope>NUCLEOTIDE SEQUENCE [LARGE SCALE GENOMIC DNA]</scope>
    <source>
        <strain evidence="6">ye3</strain>
    </source>
</reference>
<dbReference type="SUPFAM" id="SSF110738">
    <property type="entry name" value="Glycerate kinase I"/>
    <property type="match status" value="1"/>
</dbReference>
<protein>
    <submittedName>
        <fullName evidence="5">Glycerate kinase</fullName>
    </submittedName>
</protein>
<dbReference type="Gene3D" id="3.90.1510.10">
    <property type="entry name" value="Glycerate kinase, domain 2"/>
    <property type="match status" value="1"/>
</dbReference>
<organism evidence="5 6">
    <name type="scientific">Pollutimonas thiosulfatoxidans</name>
    <dbReference type="NCBI Taxonomy" id="2028345"/>
    <lineage>
        <taxon>Bacteria</taxon>
        <taxon>Pseudomonadati</taxon>
        <taxon>Pseudomonadota</taxon>
        <taxon>Betaproteobacteria</taxon>
        <taxon>Burkholderiales</taxon>
        <taxon>Alcaligenaceae</taxon>
        <taxon>Pollutimonas</taxon>
    </lineage>
</organism>
<gene>
    <name evidence="5" type="ORF">CKA81_05620</name>
</gene>
<dbReference type="KEGG" id="pus:CKA81_05620"/>
<proteinExistence type="inferred from homology"/>
<dbReference type="AlphaFoldDB" id="A0A410GGP8"/>
<evidence type="ECO:0000256" key="4">
    <source>
        <dbReference type="PIRNR" id="PIRNR006078"/>
    </source>
</evidence>
<dbReference type="InterPro" id="IPR036129">
    <property type="entry name" value="Glycerate_kinase_sf"/>
</dbReference>
<keyword evidence="6" id="KW-1185">Reference proteome</keyword>
<dbReference type="PANTHER" id="PTHR21599:SF0">
    <property type="entry name" value="GLYCERATE KINASE"/>
    <property type="match status" value="1"/>
</dbReference>
<dbReference type="RefSeq" id="WP_128354411.1">
    <property type="nucleotide sequence ID" value="NZ_CP022987.1"/>
</dbReference>
<evidence type="ECO:0000313" key="6">
    <source>
        <dbReference type="Proteomes" id="UP000283474"/>
    </source>
</evidence>
<dbReference type="InterPro" id="IPR018197">
    <property type="entry name" value="Glycerate_kinase_RE-like"/>
</dbReference>
<keyword evidence="3 4" id="KW-0418">Kinase</keyword>
<dbReference type="InterPro" id="IPR018193">
    <property type="entry name" value="Glyc_kinase_flavodox-like_fold"/>
</dbReference>
<evidence type="ECO:0000313" key="5">
    <source>
        <dbReference type="EMBL" id="QAA95493.1"/>
    </source>
</evidence>
<sequence>MRVVIAPDSFKECLSAADVASAIALGIKDALPTAFVVCVPMADGGEGSLDAVLAATDGKRRSAQVMNANSQPTTADWGWLGEGKAFIEMAAAAGLEQIPPQARQPLQATSYGVGQLIAEAVAAGARHIVLGLGGSASNDAGAGLLQALGVKLLDEQGQELPAGGAALSRLARLSMESVDPALHEVNFEIAVDVDNPLCGPRGASAIFGPQKGASPQDVAELDAALAHFADICAAHFNKDERNLPGMGAAGGLGFAVKTCFNASFRPGVELLAELSGLPAALQGADLVFTGEGRMDAQTLLGKTPAGVARYARAQGIPVIAIVGSLGEGYEALYEAGITAAFSLTPGPLTLAQACDDAAGYLRQRAGDCLRVWLAGRQAAKSA</sequence>
<dbReference type="PIRSF" id="PIRSF006078">
    <property type="entry name" value="GlxK"/>
    <property type="match status" value="1"/>
</dbReference>
<comment type="similarity">
    <text evidence="1 4">Belongs to the glycerate kinase type-1 family.</text>
</comment>
<dbReference type="EMBL" id="CP022987">
    <property type="protein sequence ID" value="QAA95493.1"/>
    <property type="molecule type" value="Genomic_DNA"/>
</dbReference>
<dbReference type="GO" id="GO:0031388">
    <property type="term" value="P:organic acid phosphorylation"/>
    <property type="evidence" value="ECO:0007669"/>
    <property type="project" value="UniProtKB-UniRule"/>
</dbReference>
<evidence type="ECO:0000256" key="1">
    <source>
        <dbReference type="ARBA" id="ARBA00006284"/>
    </source>
</evidence>
<dbReference type="OrthoDB" id="9774290at2"/>